<evidence type="ECO:0000313" key="2">
    <source>
        <dbReference type="EMBL" id="VEL18372.1"/>
    </source>
</evidence>
<proteinExistence type="predicted"/>
<feature type="compositionally biased region" description="Polar residues" evidence="1">
    <location>
        <begin position="72"/>
        <end position="94"/>
    </location>
</feature>
<evidence type="ECO:0000313" key="3">
    <source>
        <dbReference type="Proteomes" id="UP000784294"/>
    </source>
</evidence>
<feature type="region of interest" description="Disordered" evidence="1">
    <location>
        <begin position="71"/>
        <end position="94"/>
    </location>
</feature>
<dbReference type="EMBL" id="CAAALY010036730">
    <property type="protein sequence ID" value="VEL18372.1"/>
    <property type="molecule type" value="Genomic_DNA"/>
</dbReference>
<dbReference type="Proteomes" id="UP000784294">
    <property type="component" value="Unassembled WGS sequence"/>
</dbReference>
<gene>
    <name evidence="2" type="ORF">PXEA_LOCUS11812</name>
</gene>
<organism evidence="2 3">
    <name type="scientific">Protopolystoma xenopodis</name>
    <dbReference type="NCBI Taxonomy" id="117903"/>
    <lineage>
        <taxon>Eukaryota</taxon>
        <taxon>Metazoa</taxon>
        <taxon>Spiralia</taxon>
        <taxon>Lophotrochozoa</taxon>
        <taxon>Platyhelminthes</taxon>
        <taxon>Monogenea</taxon>
        <taxon>Polyopisthocotylea</taxon>
        <taxon>Polystomatidea</taxon>
        <taxon>Polystomatidae</taxon>
        <taxon>Protopolystoma</taxon>
    </lineage>
</organism>
<keyword evidence="3" id="KW-1185">Reference proteome</keyword>
<name>A0A3S5BU15_9PLAT</name>
<dbReference type="AlphaFoldDB" id="A0A3S5BU15"/>
<protein>
    <submittedName>
        <fullName evidence="2">Uncharacterized protein</fullName>
    </submittedName>
</protein>
<reference evidence="2" key="1">
    <citation type="submission" date="2018-11" db="EMBL/GenBank/DDBJ databases">
        <authorList>
            <consortium name="Pathogen Informatics"/>
        </authorList>
    </citation>
    <scope>NUCLEOTIDE SEQUENCE</scope>
</reference>
<evidence type="ECO:0000256" key="1">
    <source>
        <dbReference type="SAM" id="MobiDB-lite"/>
    </source>
</evidence>
<accession>A0A3S5BU15</accession>
<sequence length="94" mass="10018">MILGRTSTDRNVSRFHALFGMTTVAYRTRGRLARTPEALTMSCVHSVLLFSRSRADRPCAKVAGASLHVRAASQSQPGLSPSSAAATDNSSARI</sequence>
<comment type="caution">
    <text evidence="2">The sequence shown here is derived from an EMBL/GenBank/DDBJ whole genome shotgun (WGS) entry which is preliminary data.</text>
</comment>
<feature type="non-terminal residue" evidence="2">
    <location>
        <position position="94"/>
    </location>
</feature>